<protein>
    <submittedName>
        <fullName evidence="2">Uncharacterized protein</fullName>
    </submittedName>
</protein>
<feature type="region of interest" description="Disordered" evidence="1">
    <location>
        <begin position="45"/>
        <end position="78"/>
    </location>
</feature>
<evidence type="ECO:0000313" key="2">
    <source>
        <dbReference type="EMBL" id="KAF9820819.1"/>
    </source>
</evidence>
<evidence type="ECO:0000256" key="1">
    <source>
        <dbReference type="SAM" id="MobiDB-lite"/>
    </source>
</evidence>
<accession>A0A8H7U634</accession>
<name>A0A8H7U634_9APHY</name>
<proteinExistence type="predicted"/>
<sequence>MTKCPQSGPVYLQQPSMEIIQLTEVSPPPRGEAPFALTASSFASSSYSSSTDSEEDESVCSSYCSSDPEEEARTSAPDDTYKTRLHRVLLWREKLAKAMGTTALASLATPPSSTLLKRKADVDVHDSDDDMASHSSKRSRSDAYRSQAPWTQRRLCAHSCPACDASFATRHSLQLHAQDPSSNDACRTAVEYGFEP</sequence>
<gene>
    <name evidence="2" type="ORF">IEO21_01046</name>
</gene>
<organism evidence="2 3">
    <name type="scientific">Rhodonia placenta</name>
    <dbReference type="NCBI Taxonomy" id="104341"/>
    <lineage>
        <taxon>Eukaryota</taxon>
        <taxon>Fungi</taxon>
        <taxon>Dikarya</taxon>
        <taxon>Basidiomycota</taxon>
        <taxon>Agaricomycotina</taxon>
        <taxon>Agaricomycetes</taxon>
        <taxon>Polyporales</taxon>
        <taxon>Adustoporiaceae</taxon>
        <taxon>Rhodonia</taxon>
    </lineage>
</organism>
<dbReference type="EMBL" id="JADOXO010000007">
    <property type="protein sequence ID" value="KAF9820819.1"/>
    <property type="molecule type" value="Genomic_DNA"/>
</dbReference>
<comment type="caution">
    <text evidence="2">The sequence shown here is derived from an EMBL/GenBank/DDBJ whole genome shotgun (WGS) entry which is preliminary data.</text>
</comment>
<reference evidence="2" key="2">
    <citation type="journal article" name="Front. Microbiol.">
        <title>Degradative Capacity of Two Strains of Rhodonia placenta: From Phenotype to Genotype.</title>
        <authorList>
            <person name="Kolle M."/>
            <person name="Horta M.A.C."/>
            <person name="Nowrousian M."/>
            <person name="Ohm R.A."/>
            <person name="Benz J.P."/>
            <person name="Pilgard A."/>
        </authorList>
    </citation>
    <scope>NUCLEOTIDE SEQUENCE</scope>
    <source>
        <strain evidence="2">FPRL280</strain>
    </source>
</reference>
<dbReference type="AlphaFoldDB" id="A0A8H7U634"/>
<reference evidence="2" key="1">
    <citation type="submission" date="2020-11" db="EMBL/GenBank/DDBJ databases">
        <authorList>
            <person name="Koelle M."/>
            <person name="Horta M.A.C."/>
            <person name="Nowrousian M."/>
            <person name="Ohm R.A."/>
            <person name="Benz P."/>
            <person name="Pilgard A."/>
        </authorList>
    </citation>
    <scope>NUCLEOTIDE SEQUENCE</scope>
    <source>
        <strain evidence="2">FPRL280</strain>
    </source>
</reference>
<feature type="region of interest" description="Disordered" evidence="1">
    <location>
        <begin position="125"/>
        <end position="146"/>
    </location>
</feature>
<dbReference type="Proteomes" id="UP000639403">
    <property type="component" value="Unassembled WGS sequence"/>
</dbReference>
<evidence type="ECO:0000313" key="3">
    <source>
        <dbReference type="Proteomes" id="UP000639403"/>
    </source>
</evidence>